<name>A0AAE8MNR5_9HYPO</name>
<proteinExistence type="predicted"/>
<comment type="caution">
    <text evidence="1">The sequence shown here is derived from an EMBL/GenBank/DDBJ whole genome shotgun (WGS) entry which is preliminary data.</text>
</comment>
<evidence type="ECO:0000313" key="2">
    <source>
        <dbReference type="Proteomes" id="UP001187734"/>
    </source>
</evidence>
<sequence>MFYLVIKALSKPANHRAIS</sequence>
<gene>
    <name evidence="1" type="ORF">FTOL_13408</name>
</gene>
<accession>A0AAE8MNR5</accession>
<dbReference type="AlphaFoldDB" id="A0AAE8MNR5"/>
<keyword evidence="2" id="KW-1185">Reference proteome</keyword>
<dbReference type="Proteomes" id="UP001187734">
    <property type="component" value="Unassembled WGS sequence"/>
</dbReference>
<dbReference type="EMBL" id="ONZP01000805">
    <property type="protein sequence ID" value="SPJ91006.1"/>
    <property type="molecule type" value="Genomic_DNA"/>
</dbReference>
<reference evidence="1" key="1">
    <citation type="submission" date="2018-03" db="EMBL/GenBank/DDBJ databases">
        <authorList>
            <person name="Guldener U."/>
        </authorList>
    </citation>
    <scope>NUCLEOTIDE SEQUENCE</scope>
</reference>
<protein>
    <submittedName>
        <fullName evidence="1">Uncharacterized protein</fullName>
    </submittedName>
</protein>
<organism evidence="1 2">
    <name type="scientific">Fusarium torulosum</name>
    <dbReference type="NCBI Taxonomy" id="33205"/>
    <lineage>
        <taxon>Eukaryota</taxon>
        <taxon>Fungi</taxon>
        <taxon>Dikarya</taxon>
        <taxon>Ascomycota</taxon>
        <taxon>Pezizomycotina</taxon>
        <taxon>Sordariomycetes</taxon>
        <taxon>Hypocreomycetidae</taxon>
        <taxon>Hypocreales</taxon>
        <taxon>Nectriaceae</taxon>
        <taxon>Fusarium</taxon>
    </lineage>
</organism>
<evidence type="ECO:0000313" key="1">
    <source>
        <dbReference type="EMBL" id="SPJ91006.1"/>
    </source>
</evidence>